<name>A0A1D3TU24_9FIRM</name>
<evidence type="ECO:0000256" key="8">
    <source>
        <dbReference type="ARBA" id="ARBA00023264"/>
    </source>
</evidence>
<dbReference type="GO" id="GO:0008654">
    <property type="term" value="P:phospholipid biosynthetic process"/>
    <property type="evidence" value="ECO:0007669"/>
    <property type="project" value="UniProtKB-KW"/>
</dbReference>
<evidence type="ECO:0000256" key="2">
    <source>
        <dbReference type="ARBA" id="ARBA00005983"/>
    </source>
</evidence>
<reference evidence="11 12" key="1">
    <citation type="submission" date="2016-09" db="EMBL/GenBank/DDBJ databases">
        <authorList>
            <person name="Capua I."/>
            <person name="De Benedictis P."/>
            <person name="Joannis T."/>
            <person name="Lombin L.H."/>
            <person name="Cattoli G."/>
        </authorList>
    </citation>
    <scope>NUCLEOTIDE SEQUENCE [LARGE SCALE GENOMIC DNA]</scope>
    <source>
        <strain evidence="11 12">GluBS11</strain>
    </source>
</reference>
<accession>A0A1D3TU24</accession>
<dbReference type="SUPFAM" id="SSF111331">
    <property type="entry name" value="NAD kinase/diacylglycerol kinase-like"/>
    <property type="match status" value="1"/>
</dbReference>
<dbReference type="InterPro" id="IPR016064">
    <property type="entry name" value="NAD/diacylglycerol_kinase_sf"/>
</dbReference>
<dbReference type="PROSITE" id="PS50146">
    <property type="entry name" value="DAGK"/>
    <property type="match status" value="1"/>
</dbReference>
<keyword evidence="5" id="KW-0460">Magnesium</keyword>
<evidence type="ECO:0000256" key="9">
    <source>
        <dbReference type="SAM" id="MobiDB-lite"/>
    </source>
</evidence>
<dbReference type="InterPro" id="IPR017438">
    <property type="entry name" value="ATP-NAD_kinase_N"/>
</dbReference>
<evidence type="ECO:0000256" key="5">
    <source>
        <dbReference type="ARBA" id="ARBA00022842"/>
    </source>
</evidence>
<dbReference type="GO" id="GO:0004143">
    <property type="term" value="F:ATP-dependent diacylglycerol kinase activity"/>
    <property type="evidence" value="ECO:0007669"/>
    <property type="project" value="TreeGrafter"/>
</dbReference>
<evidence type="ECO:0000256" key="3">
    <source>
        <dbReference type="ARBA" id="ARBA00022516"/>
    </source>
</evidence>
<dbReference type="Gene3D" id="3.40.50.10330">
    <property type="entry name" value="Probable inorganic polyphosphate/atp-NAD kinase, domain 1"/>
    <property type="match status" value="1"/>
</dbReference>
<dbReference type="Proteomes" id="UP000199315">
    <property type="component" value="Unassembled WGS sequence"/>
</dbReference>
<keyword evidence="8" id="KW-1208">Phospholipid metabolism</keyword>
<dbReference type="STRING" id="1619234.SAMN05421730_101168"/>
<protein>
    <submittedName>
        <fullName evidence="11">Lipid kinase, YegS/Rv2252/BmrU family</fullName>
    </submittedName>
</protein>
<feature type="compositionally biased region" description="Acidic residues" evidence="9">
    <location>
        <begin position="336"/>
        <end position="356"/>
    </location>
</feature>
<gene>
    <name evidence="11" type="ORF">SAMN05421730_101168</name>
</gene>
<feature type="compositionally biased region" description="Acidic residues" evidence="9">
    <location>
        <begin position="381"/>
        <end position="392"/>
    </location>
</feature>
<feature type="domain" description="DAGKc" evidence="10">
    <location>
        <begin position="2"/>
        <end position="133"/>
    </location>
</feature>
<feature type="region of interest" description="Disordered" evidence="9">
    <location>
        <begin position="336"/>
        <end position="406"/>
    </location>
</feature>
<dbReference type="EMBL" id="FMKA01000011">
    <property type="protein sequence ID" value="SCP97538.1"/>
    <property type="molecule type" value="Genomic_DNA"/>
</dbReference>
<organism evidence="11 12">
    <name type="scientific">Anaerobium acetethylicum</name>
    <dbReference type="NCBI Taxonomy" id="1619234"/>
    <lineage>
        <taxon>Bacteria</taxon>
        <taxon>Bacillati</taxon>
        <taxon>Bacillota</taxon>
        <taxon>Clostridia</taxon>
        <taxon>Lachnospirales</taxon>
        <taxon>Lachnospiraceae</taxon>
        <taxon>Anaerobium</taxon>
    </lineage>
</organism>
<comment type="cofactor">
    <cofactor evidence="1">
        <name>Mg(2+)</name>
        <dbReference type="ChEBI" id="CHEBI:18420"/>
    </cofactor>
</comment>
<keyword evidence="11" id="KW-0418">Kinase</keyword>
<dbReference type="GO" id="GO:0005524">
    <property type="term" value="F:ATP binding"/>
    <property type="evidence" value="ECO:0007669"/>
    <property type="project" value="InterPro"/>
</dbReference>
<evidence type="ECO:0000256" key="7">
    <source>
        <dbReference type="ARBA" id="ARBA00023209"/>
    </source>
</evidence>
<dbReference type="InterPro" id="IPR001206">
    <property type="entry name" value="Diacylglycerol_kinase_cat_dom"/>
</dbReference>
<keyword evidence="6" id="KW-0443">Lipid metabolism</keyword>
<evidence type="ECO:0000256" key="4">
    <source>
        <dbReference type="ARBA" id="ARBA00022723"/>
    </source>
</evidence>
<dbReference type="Gene3D" id="2.60.200.40">
    <property type="match status" value="1"/>
</dbReference>
<proteinExistence type="inferred from homology"/>
<dbReference type="AlphaFoldDB" id="A0A1D3TU24"/>
<dbReference type="InterPro" id="IPR050187">
    <property type="entry name" value="Lipid_Phosphate_FormReg"/>
</dbReference>
<keyword evidence="7" id="KW-0594">Phospholipid biosynthesis</keyword>
<dbReference type="PANTHER" id="PTHR12358:SF106">
    <property type="entry name" value="LIPID KINASE YEGS"/>
    <property type="match status" value="1"/>
</dbReference>
<dbReference type="GO" id="GO:0005886">
    <property type="term" value="C:plasma membrane"/>
    <property type="evidence" value="ECO:0007669"/>
    <property type="project" value="TreeGrafter"/>
</dbReference>
<dbReference type="PANTHER" id="PTHR12358">
    <property type="entry name" value="SPHINGOSINE KINASE"/>
    <property type="match status" value="1"/>
</dbReference>
<keyword evidence="12" id="KW-1185">Reference proteome</keyword>
<evidence type="ECO:0000313" key="12">
    <source>
        <dbReference type="Proteomes" id="UP000199315"/>
    </source>
</evidence>
<evidence type="ECO:0000256" key="6">
    <source>
        <dbReference type="ARBA" id="ARBA00023098"/>
    </source>
</evidence>
<evidence type="ECO:0000259" key="10">
    <source>
        <dbReference type="PROSITE" id="PS50146"/>
    </source>
</evidence>
<evidence type="ECO:0000313" key="11">
    <source>
        <dbReference type="EMBL" id="SCP97538.1"/>
    </source>
</evidence>
<keyword evidence="3" id="KW-0444">Lipid biosynthesis</keyword>
<dbReference type="Pfam" id="PF00781">
    <property type="entry name" value="DAGK_cat"/>
    <property type="match status" value="1"/>
</dbReference>
<dbReference type="GO" id="GO:0046872">
    <property type="term" value="F:metal ion binding"/>
    <property type="evidence" value="ECO:0007669"/>
    <property type="project" value="UniProtKB-KW"/>
</dbReference>
<keyword evidence="11" id="KW-0808">Transferase</keyword>
<dbReference type="NCBIfam" id="TIGR00147">
    <property type="entry name" value="YegS/Rv2252/BmrU family lipid kinase"/>
    <property type="match status" value="1"/>
</dbReference>
<dbReference type="SMART" id="SM00046">
    <property type="entry name" value="DAGKc"/>
    <property type="match status" value="1"/>
</dbReference>
<sequence>MSVSKKMLFIYNPKAGKGQIKNKLAEILDIFTKGGYEITIYPTQAHLDALNVVKEKSASYDLLVCSGGDGTLDEVVSGMMMCQKKIPIGYLPTGSTNDFANSLKISKNIIKAAQTVVDGQPFPCDIGMFNGNSFVYIAAFGIFTDVSYQTKQEMKNVLGHLAYVLEGMKRLATVKSYWMHVEHDGVIIEDEFIYGMITNSISVGGFKNLTDPNVLLNDGLFEVTLIKRPKTAFELQEIIAALLLEEVNTEYMLSFKTSKLKILSSDWISWTLDGEFGGEHNNLIIENNHEAISFIIPSKKRRKVKRIAAAAYTVIGGNAFSGEEIFEEDEEYISGEEMEEGAADSDAENYGEDMDGGFDASDLYDQGESDGYVDADKTRETDEDTYEGEDAFNENAARSYEGRSAE</sequence>
<dbReference type="InterPro" id="IPR005218">
    <property type="entry name" value="Diacylglycerol/lipid_kinase"/>
</dbReference>
<evidence type="ECO:0000256" key="1">
    <source>
        <dbReference type="ARBA" id="ARBA00001946"/>
    </source>
</evidence>
<comment type="similarity">
    <text evidence="2">Belongs to the diacylglycerol/lipid kinase family.</text>
</comment>
<keyword evidence="4" id="KW-0479">Metal-binding</keyword>